<sequence>MSNIRPIRQNEIDLIHFLLLQLNLNPSDYPVSDEVDEYEGGKMGSISLGGNVDAYDGDLIQAEYVDSDGTPVVITLTRDNQNHLLDLDFWKVDFSKLIDYPRPDQLIFTKTAD</sequence>
<dbReference type="Proteomes" id="UP001139700">
    <property type="component" value="Unassembled WGS sequence"/>
</dbReference>
<feature type="domain" description="DUF6984" evidence="1">
    <location>
        <begin position="4"/>
        <end position="101"/>
    </location>
</feature>
<dbReference type="AlphaFoldDB" id="A0A9X1P5G6"/>
<name>A0A9X1P5G6_9BACT</name>
<reference evidence="2" key="1">
    <citation type="submission" date="2021-12" db="EMBL/GenBank/DDBJ databases">
        <title>Novel species in genus Dyadobacter.</title>
        <authorList>
            <person name="Ma C."/>
        </authorList>
    </citation>
    <scope>NUCLEOTIDE SEQUENCE</scope>
    <source>
        <strain evidence="2">CY399</strain>
    </source>
</reference>
<organism evidence="2 3">
    <name type="scientific">Dyadobacter fanqingshengii</name>
    <dbReference type="NCBI Taxonomy" id="2906443"/>
    <lineage>
        <taxon>Bacteria</taxon>
        <taxon>Pseudomonadati</taxon>
        <taxon>Bacteroidota</taxon>
        <taxon>Cytophagia</taxon>
        <taxon>Cytophagales</taxon>
        <taxon>Spirosomataceae</taxon>
        <taxon>Dyadobacter</taxon>
    </lineage>
</organism>
<evidence type="ECO:0000259" key="1">
    <source>
        <dbReference type="Pfam" id="PF22480"/>
    </source>
</evidence>
<gene>
    <name evidence="2" type="ORF">LXM24_03420</name>
</gene>
<dbReference type="InterPro" id="IPR054253">
    <property type="entry name" value="DUF6984"/>
</dbReference>
<evidence type="ECO:0000313" key="3">
    <source>
        <dbReference type="Proteomes" id="UP001139700"/>
    </source>
</evidence>
<dbReference type="RefSeq" id="WP_234611588.1">
    <property type="nucleotide sequence ID" value="NZ_CP098806.1"/>
</dbReference>
<keyword evidence="3" id="KW-1185">Reference proteome</keyword>
<dbReference type="EMBL" id="JAJTTA010000001">
    <property type="protein sequence ID" value="MCF0039121.1"/>
    <property type="molecule type" value="Genomic_DNA"/>
</dbReference>
<protein>
    <recommendedName>
        <fullName evidence="1">DUF6984 domain-containing protein</fullName>
    </recommendedName>
</protein>
<dbReference type="Pfam" id="PF22480">
    <property type="entry name" value="DUF6984"/>
    <property type="match status" value="1"/>
</dbReference>
<accession>A0A9X1P5G6</accession>
<evidence type="ECO:0000313" key="2">
    <source>
        <dbReference type="EMBL" id="MCF0039121.1"/>
    </source>
</evidence>
<comment type="caution">
    <text evidence="2">The sequence shown here is derived from an EMBL/GenBank/DDBJ whole genome shotgun (WGS) entry which is preliminary data.</text>
</comment>
<proteinExistence type="predicted"/>